<evidence type="ECO:0000313" key="1">
    <source>
        <dbReference type="EMBL" id="JAH31035.1"/>
    </source>
</evidence>
<reference evidence="1" key="2">
    <citation type="journal article" date="2015" name="Fish Shellfish Immunol.">
        <title>Early steps in the European eel (Anguilla anguilla)-Vibrio vulnificus interaction in the gills: Role of the RtxA13 toxin.</title>
        <authorList>
            <person name="Callol A."/>
            <person name="Pajuelo D."/>
            <person name="Ebbesson L."/>
            <person name="Teles M."/>
            <person name="MacKenzie S."/>
            <person name="Amaro C."/>
        </authorList>
    </citation>
    <scope>NUCLEOTIDE SEQUENCE</scope>
</reference>
<name>A0A0E9RRM1_ANGAN</name>
<dbReference type="EMBL" id="GBXM01077542">
    <property type="protein sequence ID" value="JAH31035.1"/>
    <property type="molecule type" value="Transcribed_RNA"/>
</dbReference>
<dbReference type="AlphaFoldDB" id="A0A0E9RRM1"/>
<proteinExistence type="predicted"/>
<sequence>MWAMLRMYALSVVLNKRV</sequence>
<reference evidence="1" key="1">
    <citation type="submission" date="2014-11" db="EMBL/GenBank/DDBJ databases">
        <authorList>
            <person name="Amaro Gonzalez C."/>
        </authorList>
    </citation>
    <scope>NUCLEOTIDE SEQUENCE</scope>
</reference>
<organism evidence="1">
    <name type="scientific">Anguilla anguilla</name>
    <name type="common">European freshwater eel</name>
    <name type="synonym">Muraena anguilla</name>
    <dbReference type="NCBI Taxonomy" id="7936"/>
    <lineage>
        <taxon>Eukaryota</taxon>
        <taxon>Metazoa</taxon>
        <taxon>Chordata</taxon>
        <taxon>Craniata</taxon>
        <taxon>Vertebrata</taxon>
        <taxon>Euteleostomi</taxon>
        <taxon>Actinopterygii</taxon>
        <taxon>Neopterygii</taxon>
        <taxon>Teleostei</taxon>
        <taxon>Anguilliformes</taxon>
        <taxon>Anguillidae</taxon>
        <taxon>Anguilla</taxon>
    </lineage>
</organism>
<protein>
    <submittedName>
        <fullName evidence="1">Uncharacterized protein</fullName>
    </submittedName>
</protein>
<accession>A0A0E9RRM1</accession>